<dbReference type="EMBL" id="FJUX01000062">
    <property type="protein sequence ID" value="CZT03566.1"/>
    <property type="molecule type" value="Genomic_DNA"/>
</dbReference>
<dbReference type="Proteomes" id="UP000178912">
    <property type="component" value="Unassembled WGS sequence"/>
</dbReference>
<gene>
    <name evidence="1" type="ORF">RAG0_10281</name>
</gene>
<reference evidence="2" key="1">
    <citation type="submission" date="2016-03" db="EMBL/GenBank/DDBJ databases">
        <authorList>
            <person name="Guldener U."/>
        </authorList>
    </citation>
    <scope>NUCLEOTIDE SEQUENCE [LARGE SCALE GENOMIC DNA]</scope>
    <source>
        <strain evidence="2">04CH-RAC-A.6.1</strain>
    </source>
</reference>
<name>A0A1E1KZ87_9HELO</name>
<proteinExistence type="predicted"/>
<keyword evidence="2" id="KW-1185">Reference proteome</keyword>
<evidence type="ECO:0000313" key="1">
    <source>
        <dbReference type="EMBL" id="CZT03566.1"/>
    </source>
</evidence>
<dbReference type="AlphaFoldDB" id="A0A1E1KZ87"/>
<sequence>MSGAFHPECLLASWRNNLYPEFGPCHSLEFRVGLKTISSLQRKKYRRLRGRTKIEQLKPS</sequence>
<accession>A0A1E1KZ87</accession>
<evidence type="ECO:0000313" key="2">
    <source>
        <dbReference type="Proteomes" id="UP000178912"/>
    </source>
</evidence>
<organism evidence="1 2">
    <name type="scientific">Rhynchosporium agropyri</name>
    <dbReference type="NCBI Taxonomy" id="914238"/>
    <lineage>
        <taxon>Eukaryota</taxon>
        <taxon>Fungi</taxon>
        <taxon>Dikarya</taxon>
        <taxon>Ascomycota</taxon>
        <taxon>Pezizomycotina</taxon>
        <taxon>Leotiomycetes</taxon>
        <taxon>Helotiales</taxon>
        <taxon>Ploettnerulaceae</taxon>
        <taxon>Rhynchosporium</taxon>
    </lineage>
</organism>
<protein>
    <submittedName>
        <fullName evidence="1">Uncharacterized protein</fullName>
    </submittedName>
</protein>